<feature type="region of interest" description="Disordered" evidence="6">
    <location>
        <begin position="1045"/>
        <end position="1073"/>
    </location>
</feature>
<feature type="compositionally biased region" description="Polar residues" evidence="6">
    <location>
        <begin position="1588"/>
        <end position="1605"/>
    </location>
</feature>
<feature type="compositionally biased region" description="Basic and acidic residues" evidence="6">
    <location>
        <begin position="1344"/>
        <end position="1357"/>
    </location>
</feature>
<evidence type="ECO:0000256" key="3">
    <source>
        <dbReference type="ARBA" id="ARBA00022989"/>
    </source>
</evidence>
<feature type="region of interest" description="Disordered" evidence="6">
    <location>
        <begin position="883"/>
        <end position="1007"/>
    </location>
</feature>
<organism evidence="8 9">
    <name type="scientific">Batillaria attramentaria</name>
    <dbReference type="NCBI Taxonomy" id="370345"/>
    <lineage>
        <taxon>Eukaryota</taxon>
        <taxon>Metazoa</taxon>
        <taxon>Spiralia</taxon>
        <taxon>Lophotrochozoa</taxon>
        <taxon>Mollusca</taxon>
        <taxon>Gastropoda</taxon>
        <taxon>Caenogastropoda</taxon>
        <taxon>Sorbeoconcha</taxon>
        <taxon>Cerithioidea</taxon>
        <taxon>Batillariidae</taxon>
        <taxon>Batillaria</taxon>
    </lineage>
</organism>
<feature type="compositionally biased region" description="Polar residues" evidence="6">
    <location>
        <begin position="332"/>
        <end position="344"/>
    </location>
</feature>
<feature type="compositionally biased region" description="Basic and acidic residues" evidence="6">
    <location>
        <begin position="274"/>
        <end position="285"/>
    </location>
</feature>
<dbReference type="PANTHER" id="PTHR12953:SF0">
    <property type="entry name" value="SUN DOMAIN-CONTAINING OSSIFICATION FACTOR"/>
    <property type="match status" value="1"/>
</dbReference>
<feature type="compositionally biased region" description="Low complexity" evidence="6">
    <location>
        <begin position="969"/>
        <end position="997"/>
    </location>
</feature>
<dbReference type="Proteomes" id="UP001519460">
    <property type="component" value="Unassembled WGS sequence"/>
</dbReference>
<feature type="domain" description="SUN" evidence="7">
    <location>
        <begin position="433"/>
        <end position="580"/>
    </location>
</feature>
<evidence type="ECO:0000313" key="8">
    <source>
        <dbReference type="EMBL" id="KAK7497000.1"/>
    </source>
</evidence>
<reference evidence="8 9" key="1">
    <citation type="journal article" date="2023" name="Sci. Data">
        <title>Genome assembly of the Korean intertidal mud-creeper Batillaria attramentaria.</title>
        <authorList>
            <person name="Patra A.K."/>
            <person name="Ho P.T."/>
            <person name="Jun S."/>
            <person name="Lee S.J."/>
            <person name="Kim Y."/>
            <person name="Won Y.J."/>
        </authorList>
    </citation>
    <scope>NUCLEOTIDE SEQUENCE [LARGE SCALE GENOMIC DNA]</scope>
    <source>
        <strain evidence="8">Wonlab-2016</strain>
    </source>
</reference>
<evidence type="ECO:0000256" key="4">
    <source>
        <dbReference type="ARBA" id="ARBA00023136"/>
    </source>
</evidence>
<protein>
    <recommendedName>
        <fullName evidence="7">SUN domain-containing protein</fullName>
    </recommendedName>
</protein>
<evidence type="ECO:0000256" key="5">
    <source>
        <dbReference type="SAM" id="Coils"/>
    </source>
</evidence>
<feature type="region of interest" description="Disordered" evidence="6">
    <location>
        <begin position="630"/>
        <end position="693"/>
    </location>
</feature>
<dbReference type="PANTHER" id="PTHR12953">
    <property type="entry name" value="MEMBRANE PROTEIN CH1 RELATED"/>
    <property type="match status" value="1"/>
</dbReference>
<feature type="compositionally biased region" description="Basic and acidic residues" evidence="6">
    <location>
        <begin position="168"/>
        <end position="184"/>
    </location>
</feature>
<feature type="compositionally biased region" description="Basic residues" evidence="6">
    <location>
        <begin position="1358"/>
        <end position="1369"/>
    </location>
</feature>
<dbReference type="GO" id="GO:0012505">
    <property type="term" value="C:endomembrane system"/>
    <property type="evidence" value="ECO:0007669"/>
    <property type="project" value="UniProtKB-SubCell"/>
</dbReference>
<keyword evidence="3" id="KW-1133">Transmembrane helix</keyword>
<gene>
    <name evidence="8" type="ORF">BaRGS_00011736</name>
</gene>
<evidence type="ECO:0000256" key="2">
    <source>
        <dbReference type="ARBA" id="ARBA00022692"/>
    </source>
</evidence>
<dbReference type="InterPro" id="IPR012919">
    <property type="entry name" value="SUN_dom"/>
</dbReference>
<feature type="region of interest" description="Disordered" evidence="6">
    <location>
        <begin position="1341"/>
        <end position="1373"/>
    </location>
</feature>
<dbReference type="Pfam" id="PF07738">
    <property type="entry name" value="Sad1_UNC"/>
    <property type="match status" value="1"/>
</dbReference>
<feature type="region of interest" description="Disordered" evidence="6">
    <location>
        <begin position="1085"/>
        <end position="1135"/>
    </location>
</feature>
<keyword evidence="2" id="KW-0812">Transmembrane</keyword>
<feature type="coiled-coil region" evidence="5">
    <location>
        <begin position="1149"/>
        <end position="1240"/>
    </location>
</feature>
<evidence type="ECO:0000313" key="9">
    <source>
        <dbReference type="Proteomes" id="UP001519460"/>
    </source>
</evidence>
<feature type="compositionally biased region" description="Basic and acidic residues" evidence="6">
    <location>
        <begin position="1572"/>
        <end position="1585"/>
    </location>
</feature>
<name>A0ABD0LC90_9CAEN</name>
<evidence type="ECO:0000256" key="1">
    <source>
        <dbReference type="ARBA" id="ARBA00004308"/>
    </source>
</evidence>
<evidence type="ECO:0000256" key="6">
    <source>
        <dbReference type="SAM" id="MobiDB-lite"/>
    </source>
</evidence>
<evidence type="ECO:0000259" key="7">
    <source>
        <dbReference type="PROSITE" id="PS51469"/>
    </source>
</evidence>
<keyword evidence="4" id="KW-0472">Membrane</keyword>
<feature type="compositionally biased region" description="Basic and acidic residues" evidence="6">
    <location>
        <begin position="668"/>
        <end position="687"/>
    </location>
</feature>
<feature type="region of interest" description="Disordered" evidence="6">
    <location>
        <begin position="96"/>
        <end position="361"/>
    </location>
</feature>
<feature type="compositionally biased region" description="Low complexity" evidence="6">
    <location>
        <begin position="296"/>
        <end position="321"/>
    </location>
</feature>
<feature type="compositionally biased region" description="Basic and acidic residues" evidence="6">
    <location>
        <begin position="956"/>
        <end position="968"/>
    </location>
</feature>
<comment type="caution">
    <text evidence="8">The sequence shown here is derived from an EMBL/GenBank/DDBJ whole genome shotgun (WGS) entry which is preliminary data.</text>
</comment>
<dbReference type="EMBL" id="JACVVK020000062">
    <property type="protein sequence ID" value="KAK7497000.1"/>
    <property type="molecule type" value="Genomic_DNA"/>
</dbReference>
<keyword evidence="9" id="KW-1185">Reference proteome</keyword>
<feature type="region of interest" description="Disordered" evidence="6">
    <location>
        <begin position="584"/>
        <end position="613"/>
    </location>
</feature>
<feature type="compositionally biased region" description="Basic and acidic residues" evidence="6">
    <location>
        <begin position="1126"/>
        <end position="1135"/>
    </location>
</feature>
<feature type="compositionally biased region" description="Low complexity" evidence="6">
    <location>
        <begin position="1098"/>
        <end position="1112"/>
    </location>
</feature>
<dbReference type="PROSITE" id="PS51469">
    <property type="entry name" value="SUN"/>
    <property type="match status" value="1"/>
</dbReference>
<dbReference type="InterPro" id="IPR045120">
    <property type="entry name" value="Suco/Slp1-like"/>
</dbReference>
<keyword evidence="5" id="KW-0175">Coiled coil</keyword>
<feature type="compositionally biased region" description="Basic and acidic residues" evidence="6">
    <location>
        <begin position="1651"/>
        <end position="1666"/>
    </location>
</feature>
<sequence length="1683" mass="180909">MEGSERQEPPTGQTNMHDSSYCLTKVFSSCTLGKTDVKQPHVCLLSELHVSVAWLGGAPRSNVCRGGELCSQYFLQAVKSSLQPFTATHSCSAVGENAGRQNDPDAVVKSGQARTPGPDAEALPDRQQSGPLHGKDKVVNAQEDAGVGGLGPGASQAKSDRQSGNGVHLRDSGDVEVQQQKRQDGQNQKQANPDFVPDPQNIPSDTGAGPSKVDKQHVGSDGVSRLDGDHMNRDPAQVTTDSGADTDRSYDSTNGASAVPTVHVPGMSLQDAGRPVDDKTGEEHTALPGVDGVHLPSAPRFTSTSTTTFTASPTTAATTDSPLKKMADQIESPPTQAAPTPHQDSTQKESAEAVPANTPTKVETVTEQLLAESGGVMLEKTTVTTEEPRVEEDGEEAELKAEDFPSFGEWRQKVLEEQEKEEMENQKVKQMAGGNGEGEAQPTVAVSSQKLRVNYAAKVCGSKVVASNPEMENGNHMLTANKDEYMINPCSARKWFVVELSWNSFSSHPHSFRVALSDRYPTKEWVLAGTYDMTVDKVPQLFPLKVKSPYVKFVRVEMLDHYGNEHYCPVTLFRVFGFPIEDDDSEVEHSHHGEGEDEEQSEGNGESKTLFDRTKETVVNLVKKVLYKGDEVEESHDETKPPPDKPANVSTDGNGNHGNVPCDPDYMDDSKPAKPVEETPNGEKTESAAEVTVHQPQPTINTAPESSANAGPEEIPMVTKLDDGDQIEIEDGSWKRSSDQEMVRLLQSGSINAWGSALNFCRPRSHIGRQSCSYKPVCMYVEAMIGEPPPISFRHRDFDVTVSSTIAPSMMSTVSSTELDPSFPHSVTTVVKKVESSASVSSDVAESSLQPSSHAEVVQELQTSAMETAAIPADVFAGKTEPRAAGMHTEEAKKTSVNGGARQKSDPGDIENTGYKPDLQGSSDSSSDGIDTKSGKTSVPWTSEAHPNMATRPRSVRVESTSESKVVETDTAAAAATATTPTSTDDDVTASSSTDRSQSQEPSPDEVTEILEPSIHLESTSVISPSLTRPTPVLEVERASVDNGVAKPEVRETAVPCVSPTPTSVSADGEEGDVSQFAYPDIVAPTIEPSRKVEEPQTPSSELTSSTGTTTSLPQEPPTVNNASLAKDKNETEKKTEDLDLIHIPLSVNAKRETAIMRLTNRIKALELNVSLSSRFLEELSTRFKKQNEELMKMLNKTISRINATATASHRQNQEQELRIERLETRVDNLTLVVQQLADRFDTFAEQMTDRQMIATSVNFLLLLIAVTIWLRSCKPAPLHPDLQFLLDTMPRRPQLPSNLPRRNSDVTMSGSHNPDWGPAATLRKGGSAANLASVAVTDGRNVLLHDHPPSDDLRELGHKKKKRKKSKAFKASSMDLNSASALNGNNSQALEVQTTAGVLFGVGSEGRVSSGVIVDNVGGVIGGDSGRAERQFGHRRCGSASANITYPGESPVDLPPTESQNGVQFLLGGKVIPFPDEPPHAASTSASVPVCRCETTPSSFGANRTPYSQHSGTPFAVKPPIPHSQNRISSVTAAPPKLKTALWGSSGAEDIAGPVGATVPAANPSRLSRHSRSEELPRPGRHLETSPVVSNLVSNHHPQSTHESFASKHKRVSESLPVLNGDRGVKGTNIDQPSHPPSKSNRKGSFRGGWSEDGRGGGVKHEPSKFKGGGIGNPKPWRGESF</sequence>
<comment type="subcellular location">
    <subcellularLocation>
        <location evidence="1">Endomembrane system</location>
    </subcellularLocation>
</comment>
<accession>A0ABD0LC90</accession>
<proteinExistence type="predicted"/>
<feature type="region of interest" description="Disordered" evidence="6">
    <location>
        <begin position="1555"/>
        <end position="1683"/>
    </location>
</feature>
<feature type="compositionally biased region" description="Basic and acidic residues" evidence="6">
    <location>
        <begin position="212"/>
        <end position="233"/>
    </location>
</feature>